<evidence type="ECO:0000256" key="12">
    <source>
        <dbReference type="ARBA" id="ARBA00023157"/>
    </source>
</evidence>
<dbReference type="SMART" id="SM00631">
    <property type="entry name" value="Zn_pept"/>
    <property type="match status" value="2"/>
</dbReference>
<evidence type="ECO:0000256" key="13">
    <source>
        <dbReference type="ARBA" id="ARBA00057299"/>
    </source>
</evidence>
<evidence type="ECO:0000256" key="2">
    <source>
        <dbReference type="ARBA" id="ARBA00004613"/>
    </source>
</evidence>
<dbReference type="PROSITE" id="PS50008">
    <property type="entry name" value="PIPLC_Y_DOMAIN"/>
    <property type="match status" value="1"/>
</dbReference>
<evidence type="ECO:0000256" key="7">
    <source>
        <dbReference type="ARBA" id="ARBA00022723"/>
    </source>
</evidence>
<evidence type="ECO:0000313" key="18">
    <source>
        <dbReference type="Proteomes" id="UP000648187"/>
    </source>
</evidence>
<feature type="domain" description="Peptidase M14" evidence="16">
    <location>
        <begin position="428"/>
        <end position="749"/>
    </location>
</feature>
<keyword evidence="5" id="KW-0121">Carboxypeptidase</keyword>
<comment type="caution">
    <text evidence="14">Lacks conserved residue(s) required for the propagation of feature annotation.</text>
</comment>
<evidence type="ECO:0000256" key="4">
    <source>
        <dbReference type="ARBA" id="ARBA00022525"/>
    </source>
</evidence>
<name>A0A835GUU6_SPOEX</name>
<dbReference type="InterPro" id="IPR057246">
    <property type="entry name" value="CARBOXYPEPT_ZN_1"/>
</dbReference>
<dbReference type="GO" id="GO:0005615">
    <property type="term" value="C:extracellular space"/>
    <property type="evidence" value="ECO:0007669"/>
    <property type="project" value="TreeGrafter"/>
</dbReference>
<evidence type="ECO:0000256" key="8">
    <source>
        <dbReference type="ARBA" id="ARBA00022729"/>
    </source>
</evidence>
<dbReference type="InterPro" id="IPR036990">
    <property type="entry name" value="M14A-like_propep"/>
</dbReference>
<comment type="caution">
    <text evidence="17">The sequence shown here is derived from an EMBL/GenBank/DDBJ whole genome shotgun (WGS) entry which is preliminary data.</text>
</comment>
<dbReference type="AlphaFoldDB" id="A0A835GUU6"/>
<gene>
    <name evidence="17" type="ORF">HW555_000088</name>
</gene>
<dbReference type="GO" id="GO:0035556">
    <property type="term" value="P:intracellular signal transduction"/>
    <property type="evidence" value="ECO:0007669"/>
    <property type="project" value="InterPro"/>
</dbReference>
<reference evidence="17" key="1">
    <citation type="submission" date="2020-08" db="EMBL/GenBank/DDBJ databases">
        <title>Spodoptera exigua strain:BAW_Kor-Di-RS1 Genome sequencing and assembly.</title>
        <authorList>
            <person name="Kim J."/>
            <person name="Nam H.Y."/>
            <person name="Kwon M."/>
            <person name="Choi J.H."/>
            <person name="Cho S.R."/>
            <person name="Kim G.-H."/>
        </authorList>
    </citation>
    <scope>NUCLEOTIDE SEQUENCE</scope>
    <source>
        <strain evidence="17">BAW_Kor-Di-RS1</strain>
        <tissue evidence="17">Whole-body</tissue>
    </source>
</reference>
<comment type="similarity">
    <text evidence="3 14">Belongs to the peptidase M14 family.</text>
</comment>
<keyword evidence="7" id="KW-0479">Metal-binding</keyword>
<evidence type="ECO:0000259" key="15">
    <source>
        <dbReference type="PROSITE" id="PS50008"/>
    </source>
</evidence>
<dbReference type="PANTHER" id="PTHR11705">
    <property type="entry name" value="PROTEASE FAMILY M14 CARBOXYPEPTIDASE A,B"/>
    <property type="match status" value="1"/>
</dbReference>
<keyword evidence="8" id="KW-0732">Signal</keyword>
<dbReference type="GO" id="GO:0008270">
    <property type="term" value="F:zinc ion binding"/>
    <property type="evidence" value="ECO:0007669"/>
    <property type="project" value="InterPro"/>
</dbReference>
<dbReference type="PROSITE" id="PS00132">
    <property type="entry name" value="CARBOXYPEPT_ZN_1"/>
    <property type="match status" value="1"/>
</dbReference>
<dbReference type="FunFam" id="3.40.630.10:FF:000040">
    <property type="entry name" value="zinc carboxypeptidase"/>
    <property type="match status" value="1"/>
</dbReference>
<dbReference type="PANTHER" id="PTHR11705:SF140">
    <property type="entry name" value="FI02848P-RELATED"/>
    <property type="match status" value="1"/>
</dbReference>
<accession>A0A835GUU6</accession>
<dbReference type="GO" id="GO:0006508">
    <property type="term" value="P:proteolysis"/>
    <property type="evidence" value="ECO:0007669"/>
    <property type="project" value="UniProtKB-KW"/>
</dbReference>
<evidence type="ECO:0000313" key="17">
    <source>
        <dbReference type="EMBL" id="KAF9424787.1"/>
    </source>
</evidence>
<dbReference type="SUPFAM" id="SSF53187">
    <property type="entry name" value="Zn-dependent exopeptidases"/>
    <property type="match status" value="2"/>
</dbReference>
<evidence type="ECO:0000256" key="14">
    <source>
        <dbReference type="PROSITE-ProRule" id="PRU01379"/>
    </source>
</evidence>
<evidence type="ECO:0000256" key="1">
    <source>
        <dbReference type="ARBA" id="ARBA00001947"/>
    </source>
</evidence>
<evidence type="ECO:0000256" key="11">
    <source>
        <dbReference type="ARBA" id="ARBA00023049"/>
    </source>
</evidence>
<sequence length="749" mass="85568">MLVAFGFISQIYCSSQYDNHTLIRLHPTSLEHQKSVTQFNDPLGEIEIMKESRGVNDTLDILVPPTRMNFVHEYANSNGLLLEEKQKNYGRILDVPDRHPRRRILNVFDIFSFNSHANMQEYLESTARRYPRLVRLQELGKSFQGRKMRLVKISAKPDANNPIIFIDAGIHGREWVAPAMALYLVHRLTTDPAALQKGGELDGVDWYILPLVNPDGYEYSRSSTSNRMWRKTRSKHSASRCYGVDGNRNYGYKWAVSGVSNDPCHKETYAGPKPFSEPETRMVRNIMMDNAKRMKLYVSLHSYGQYLVYPWGFTGDYLPKQWKKLDNMAKAVSDAVERAGGQPFKVLSAGKWYPAAGGSDDFAFGAAGVPYSYTMELTEGYEFTYPENLLKTILPQFYEGFKEFAGRIRAEFGNQRRKRVTLDECKSLRFCYEEMLHTLLDRDEASCIEDAAIGASTVTIFLKALREFCGDVVLSKERPTTDNPEEQETKPTIIIEAGQQGGTESVGLALYVIEQLVACEENDQMLQNVNWVILPCTNPDGQEYSRYSQIPWKKNLRPSDDQLSYGVDITRNFDVNWGSCTKIESGFSPIYPGVAPESENETIFIKNIIQKHKKWAKMYVSLKRDGHSIHYPYGYKRDPFHPSSLLRRVAGDITMRVNQRTGGVHLFINSSLFVYEGKPHCGHSVDYAFENGIPLSYEMRVFLGSDNKILSKFQPLPRGYDNSLRNGYLSGIREMYNVLTNEKKYGKIT</sequence>
<keyword evidence="18" id="KW-1185">Reference proteome</keyword>
<dbReference type="Pfam" id="PF00246">
    <property type="entry name" value="Peptidase_M14"/>
    <property type="match status" value="2"/>
</dbReference>
<dbReference type="InterPro" id="IPR001711">
    <property type="entry name" value="PLipase_C_Pinositol-sp_Y"/>
</dbReference>
<evidence type="ECO:0000256" key="10">
    <source>
        <dbReference type="ARBA" id="ARBA00022833"/>
    </source>
</evidence>
<dbReference type="SUPFAM" id="SSF54897">
    <property type="entry name" value="Protease propeptides/inhibitors"/>
    <property type="match status" value="1"/>
</dbReference>
<feature type="active site" description="Proton donor/acceptor" evidence="14">
    <location>
        <position position="376"/>
    </location>
</feature>
<dbReference type="PRINTS" id="PR00765">
    <property type="entry name" value="CRBOXYPTASEA"/>
</dbReference>
<keyword evidence="12" id="KW-1015">Disulfide bond</keyword>
<keyword evidence="11" id="KW-0482">Metalloprotease</keyword>
<dbReference type="Proteomes" id="UP000648187">
    <property type="component" value="Unassembled WGS sequence"/>
</dbReference>
<evidence type="ECO:0008006" key="19">
    <source>
        <dbReference type="Google" id="ProtNLM"/>
    </source>
</evidence>
<evidence type="ECO:0000259" key="16">
    <source>
        <dbReference type="PROSITE" id="PS52035"/>
    </source>
</evidence>
<evidence type="ECO:0000256" key="6">
    <source>
        <dbReference type="ARBA" id="ARBA00022670"/>
    </source>
</evidence>
<dbReference type="Gene3D" id="3.30.70.340">
    <property type="entry name" value="Metallocarboxypeptidase-like"/>
    <property type="match status" value="1"/>
</dbReference>
<comment type="cofactor">
    <cofactor evidence="1">
        <name>Zn(2+)</name>
        <dbReference type="ChEBI" id="CHEBI:29105"/>
    </cofactor>
</comment>
<comment type="subcellular location">
    <subcellularLocation>
        <location evidence="2">Secreted</location>
    </subcellularLocation>
</comment>
<organism evidence="17 18">
    <name type="scientific">Spodoptera exigua</name>
    <name type="common">Beet armyworm</name>
    <name type="synonym">Noctua fulgens</name>
    <dbReference type="NCBI Taxonomy" id="7107"/>
    <lineage>
        <taxon>Eukaryota</taxon>
        <taxon>Metazoa</taxon>
        <taxon>Ecdysozoa</taxon>
        <taxon>Arthropoda</taxon>
        <taxon>Hexapoda</taxon>
        <taxon>Insecta</taxon>
        <taxon>Pterygota</taxon>
        <taxon>Neoptera</taxon>
        <taxon>Endopterygota</taxon>
        <taxon>Lepidoptera</taxon>
        <taxon>Glossata</taxon>
        <taxon>Ditrysia</taxon>
        <taxon>Noctuoidea</taxon>
        <taxon>Noctuidae</taxon>
        <taxon>Amphipyrinae</taxon>
        <taxon>Spodoptera</taxon>
    </lineage>
</organism>
<evidence type="ECO:0000256" key="9">
    <source>
        <dbReference type="ARBA" id="ARBA00022801"/>
    </source>
</evidence>
<keyword evidence="10" id="KW-0862">Zinc</keyword>
<keyword evidence="6" id="KW-0645">Protease</keyword>
<keyword evidence="9" id="KW-0378">Hydrolase</keyword>
<keyword evidence="4" id="KW-0964">Secreted</keyword>
<feature type="domain" description="PI-PLC Y-box" evidence="15">
    <location>
        <begin position="598"/>
        <end position="683"/>
    </location>
</feature>
<dbReference type="InterPro" id="IPR000834">
    <property type="entry name" value="Peptidase_M14"/>
</dbReference>
<dbReference type="PROSITE" id="PS52035">
    <property type="entry name" value="PEPTIDASE_M14"/>
    <property type="match status" value="2"/>
</dbReference>
<dbReference type="GO" id="GO:0006629">
    <property type="term" value="P:lipid metabolic process"/>
    <property type="evidence" value="ECO:0007669"/>
    <property type="project" value="InterPro"/>
</dbReference>
<evidence type="ECO:0000256" key="5">
    <source>
        <dbReference type="ARBA" id="ARBA00022645"/>
    </source>
</evidence>
<dbReference type="GO" id="GO:0004181">
    <property type="term" value="F:metallocarboxypeptidase activity"/>
    <property type="evidence" value="ECO:0007669"/>
    <property type="project" value="InterPro"/>
</dbReference>
<comment type="function">
    <text evidence="13">Involved in the digestion of the blood meal.</text>
</comment>
<protein>
    <recommendedName>
        <fullName evidence="19">Carboxypeptidase B</fullName>
    </recommendedName>
</protein>
<dbReference type="Gene3D" id="3.40.630.10">
    <property type="entry name" value="Zn peptidases"/>
    <property type="match status" value="2"/>
</dbReference>
<evidence type="ECO:0000256" key="3">
    <source>
        <dbReference type="ARBA" id="ARBA00005988"/>
    </source>
</evidence>
<feature type="domain" description="Peptidase M14" evidence="16">
    <location>
        <begin position="109"/>
        <end position="408"/>
    </location>
</feature>
<dbReference type="GO" id="GO:0004435">
    <property type="term" value="F:phosphatidylinositol-4,5-bisphosphate phospholipase C activity"/>
    <property type="evidence" value="ECO:0007669"/>
    <property type="project" value="InterPro"/>
</dbReference>
<dbReference type="EMBL" id="JACKWZ010000001">
    <property type="protein sequence ID" value="KAF9424787.1"/>
    <property type="molecule type" value="Genomic_DNA"/>
</dbReference>
<proteinExistence type="inferred from homology"/>